<protein>
    <recommendedName>
        <fullName evidence="4">PCI domain-containing protein</fullName>
    </recommendedName>
</protein>
<dbReference type="InterPro" id="IPR000717">
    <property type="entry name" value="PCI_dom"/>
</dbReference>
<dbReference type="Proteomes" id="UP000050791">
    <property type="component" value="Unassembled WGS sequence"/>
</dbReference>
<dbReference type="AlphaFoldDB" id="A0AA85AWE4"/>
<reference evidence="6" key="1">
    <citation type="submission" date="2023-11" db="UniProtKB">
        <authorList>
            <consortium name="WormBaseParasite"/>
        </authorList>
    </citation>
    <scope>IDENTIFICATION</scope>
</reference>
<evidence type="ECO:0000313" key="6">
    <source>
        <dbReference type="WBParaSite" id="SMTH1_1560.1"/>
    </source>
</evidence>
<dbReference type="Pfam" id="PF01399">
    <property type="entry name" value="PCI"/>
    <property type="match status" value="1"/>
</dbReference>
<name>A0AA85AWE4_9TREM</name>
<dbReference type="GO" id="GO:0003743">
    <property type="term" value="F:translation initiation factor activity"/>
    <property type="evidence" value="ECO:0007669"/>
    <property type="project" value="UniProtKB-KW"/>
</dbReference>
<sequence>MKIDLHLGKEKLIEWFMQNTTHLNAIQTLAPHLLRYLTVCVITSTDKKKKNLIRDLKYLIQQESYSYRDPVTEFFECLFVKFDFDGAQQKLRVCEIVLPNDFFLTGCYDEFMENARLLIYVLVYSYFEDHTSFLSLSVLAEKLNMDVDDAEKWIVNLIRNARMDAKIDSQKGVIVMGTQNVSPYQQVIERTKSSGTCAHKLLERLRWEKSIDTELWTSSNLHVY</sequence>
<dbReference type="InterPro" id="IPR016650">
    <property type="entry name" value="eIF3e"/>
</dbReference>
<evidence type="ECO:0000256" key="2">
    <source>
        <dbReference type="ARBA" id="ARBA00022540"/>
    </source>
</evidence>
<dbReference type="SMART" id="SM00088">
    <property type="entry name" value="PINT"/>
    <property type="match status" value="1"/>
</dbReference>
<keyword evidence="2" id="KW-0396">Initiation factor</keyword>
<dbReference type="PROSITE" id="PS50250">
    <property type="entry name" value="PCI"/>
    <property type="match status" value="1"/>
</dbReference>
<feature type="domain" description="PCI" evidence="4">
    <location>
        <begin position="5"/>
        <end position="181"/>
    </location>
</feature>
<dbReference type="SUPFAM" id="SSF46785">
    <property type="entry name" value="Winged helix' DNA-binding domain"/>
    <property type="match status" value="1"/>
</dbReference>
<evidence type="ECO:0000259" key="4">
    <source>
        <dbReference type="PROSITE" id="PS50250"/>
    </source>
</evidence>
<accession>A0AA85AWE4</accession>
<dbReference type="InterPro" id="IPR036390">
    <property type="entry name" value="WH_DNA-bd_sf"/>
</dbReference>
<evidence type="ECO:0000256" key="1">
    <source>
        <dbReference type="ARBA" id="ARBA00022490"/>
    </source>
</evidence>
<organism evidence="5 6">
    <name type="scientific">Schistosoma mattheei</name>
    <dbReference type="NCBI Taxonomy" id="31246"/>
    <lineage>
        <taxon>Eukaryota</taxon>
        <taxon>Metazoa</taxon>
        <taxon>Spiralia</taxon>
        <taxon>Lophotrochozoa</taxon>
        <taxon>Platyhelminthes</taxon>
        <taxon>Trematoda</taxon>
        <taxon>Digenea</taxon>
        <taxon>Strigeidida</taxon>
        <taxon>Schistosomatoidea</taxon>
        <taxon>Schistosomatidae</taxon>
        <taxon>Schistosoma</taxon>
    </lineage>
</organism>
<dbReference type="WBParaSite" id="SMTH1_1560.1">
    <property type="protein sequence ID" value="SMTH1_1560.1"/>
    <property type="gene ID" value="SMTH1_1560"/>
</dbReference>
<proteinExistence type="predicted"/>
<dbReference type="PANTHER" id="PTHR10317">
    <property type="entry name" value="EUKARYOTIC TRANSLATION INITIATION FACTOR 3 SUBUNIT E"/>
    <property type="match status" value="1"/>
</dbReference>
<evidence type="ECO:0000256" key="3">
    <source>
        <dbReference type="ARBA" id="ARBA00022917"/>
    </source>
</evidence>
<keyword evidence="1" id="KW-0963">Cytoplasm</keyword>
<evidence type="ECO:0000313" key="5">
    <source>
        <dbReference type="Proteomes" id="UP000050791"/>
    </source>
</evidence>
<keyword evidence="3" id="KW-0648">Protein biosynthesis</keyword>
<dbReference type="GO" id="GO:0005852">
    <property type="term" value="C:eukaryotic translation initiation factor 3 complex"/>
    <property type="evidence" value="ECO:0007669"/>
    <property type="project" value="InterPro"/>
</dbReference>